<evidence type="ECO:0000256" key="1">
    <source>
        <dbReference type="SAM" id="Coils"/>
    </source>
</evidence>
<feature type="region of interest" description="Disordered" evidence="2">
    <location>
        <begin position="421"/>
        <end position="506"/>
    </location>
</feature>
<gene>
    <name evidence="3" type="ORF">PF011_g19708</name>
</gene>
<sequence length="527" mass="59199">MELESSGSVDGGSEYEDSNAFDCYRGSDEGECGLADAFMQFEAQAEKRTSELLAATDRQLFQVSQEGEQLAAQEQEGADAEEGSFPAYVYMSDQFRLKKPPEFGHWQKSFHYLQVTGSRLFDGESMEHIQTVPMEAKAVSSEVGVDECKLRVEGHSCLLEPTPDSRAVYEGIILCDGLMEETLEHHEGTDDEMSGEAGNGKLPPYHAHVEEVFDGLTLECFSSTVAPLLTSFYQTMLEKHQQTVRTAREDREAAANRTIEEQVAFDRAQQLKLEQEALEEEARVEALELQRQEEEKKEVERREILLKQQLEENDEEEVKIKTLAYSHTREWYQPNKKCFSHRGRQLTYLKPVLQAKESEEMLMPVADARERSPPPNDDRGRARQSNILKKSRSTIRKPQPEWVSGGALTNDKLCDISWVKKIARPPASPPPSPTRASRSHRRRKNENQKDDATSYGGVQLPVIPRPGAATAAVTSKPTAPVRKRSTSPEFASAPPALAAHPASSYQVPPRVVAEANRAKNRRYYSAQ</sequence>
<accession>A0A6A3IVR0</accession>
<name>A0A6A3IVR0_9STRA</name>
<feature type="region of interest" description="Disordered" evidence="2">
    <location>
        <begin position="366"/>
        <end position="406"/>
    </location>
</feature>
<dbReference type="Proteomes" id="UP000460718">
    <property type="component" value="Unassembled WGS sequence"/>
</dbReference>
<dbReference type="AlphaFoldDB" id="A0A6A3IVR0"/>
<dbReference type="EMBL" id="QXFW01001693">
    <property type="protein sequence ID" value="KAE8987106.1"/>
    <property type="molecule type" value="Genomic_DNA"/>
</dbReference>
<keyword evidence="1" id="KW-0175">Coiled coil</keyword>
<protein>
    <submittedName>
        <fullName evidence="3">Uncharacterized protein</fullName>
    </submittedName>
</protein>
<feature type="compositionally biased region" description="Basic and acidic residues" evidence="2">
    <location>
        <begin position="367"/>
        <end position="381"/>
    </location>
</feature>
<organism evidence="3 4">
    <name type="scientific">Phytophthora fragariae</name>
    <dbReference type="NCBI Taxonomy" id="53985"/>
    <lineage>
        <taxon>Eukaryota</taxon>
        <taxon>Sar</taxon>
        <taxon>Stramenopiles</taxon>
        <taxon>Oomycota</taxon>
        <taxon>Peronosporomycetes</taxon>
        <taxon>Peronosporales</taxon>
        <taxon>Peronosporaceae</taxon>
        <taxon>Phytophthora</taxon>
    </lineage>
</organism>
<evidence type="ECO:0000313" key="3">
    <source>
        <dbReference type="EMBL" id="KAE8987106.1"/>
    </source>
</evidence>
<proteinExistence type="predicted"/>
<evidence type="ECO:0000256" key="2">
    <source>
        <dbReference type="SAM" id="MobiDB-lite"/>
    </source>
</evidence>
<feature type="compositionally biased region" description="Low complexity" evidence="2">
    <location>
        <begin position="487"/>
        <end position="504"/>
    </location>
</feature>
<comment type="caution">
    <text evidence="3">The sequence shown here is derived from an EMBL/GenBank/DDBJ whole genome shotgun (WGS) entry which is preliminary data.</text>
</comment>
<feature type="coiled-coil region" evidence="1">
    <location>
        <begin position="237"/>
        <end position="316"/>
    </location>
</feature>
<evidence type="ECO:0000313" key="4">
    <source>
        <dbReference type="Proteomes" id="UP000460718"/>
    </source>
</evidence>
<reference evidence="3 4" key="1">
    <citation type="submission" date="2018-09" db="EMBL/GenBank/DDBJ databases">
        <title>Genomic investigation of the strawberry pathogen Phytophthora fragariae indicates pathogenicity is determined by transcriptional variation in three key races.</title>
        <authorList>
            <person name="Adams T.M."/>
            <person name="Armitage A.D."/>
            <person name="Sobczyk M.K."/>
            <person name="Bates H.J."/>
            <person name="Dunwell J.M."/>
            <person name="Nellist C.F."/>
            <person name="Harrison R.J."/>
        </authorList>
    </citation>
    <scope>NUCLEOTIDE SEQUENCE [LARGE SCALE GENOMIC DNA]</scope>
    <source>
        <strain evidence="3 4">SCRP245</strain>
    </source>
</reference>
<feature type="region of interest" description="Disordered" evidence="2">
    <location>
        <begin position="1"/>
        <end position="22"/>
    </location>
</feature>